<organism evidence="2 3">
    <name type="scientific">Algisphaera agarilytica</name>
    <dbReference type="NCBI Taxonomy" id="1385975"/>
    <lineage>
        <taxon>Bacteria</taxon>
        <taxon>Pseudomonadati</taxon>
        <taxon>Planctomycetota</taxon>
        <taxon>Phycisphaerae</taxon>
        <taxon>Phycisphaerales</taxon>
        <taxon>Phycisphaeraceae</taxon>
        <taxon>Algisphaera</taxon>
    </lineage>
</organism>
<dbReference type="RefSeq" id="WP_184678997.1">
    <property type="nucleotide sequence ID" value="NZ_JACHGY010000001.1"/>
</dbReference>
<feature type="compositionally biased region" description="Low complexity" evidence="1">
    <location>
        <begin position="1"/>
        <end position="25"/>
    </location>
</feature>
<keyword evidence="3" id="KW-1185">Reference proteome</keyword>
<evidence type="ECO:0000313" key="2">
    <source>
        <dbReference type="EMBL" id="MBB6431540.1"/>
    </source>
</evidence>
<sequence length="117" mass="12080">MATATKKTTAATTTANKKATAKQTAPVDEQPTAAKPKPRKPKAPGVQAKVTRPYLAGQIIAKHGLAAGVTPAMVAELNEAYGKPNDVESAFCLKNAHHAIRGATGLAEDQAYEDAAS</sequence>
<accession>A0A7X0H940</accession>
<feature type="region of interest" description="Disordered" evidence="1">
    <location>
        <begin position="1"/>
        <end position="47"/>
    </location>
</feature>
<reference evidence="2 3" key="1">
    <citation type="submission" date="2020-08" db="EMBL/GenBank/DDBJ databases">
        <title>Genomic Encyclopedia of Type Strains, Phase IV (KMG-IV): sequencing the most valuable type-strain genomes for metagenomic binning, comparative biology and taxonomic classification.</title>
        <authorList>
            <person name="Goeker M."/>
        </authorList>
    </citation>
    <scope>NUCLEOTIDE SEQUENCE [LARGE SCALE GENOMIC DNA]</scope>
    <source>
        <strain evidence="2 3">DSM 103725</strain>
    </source>
</reference>
<dbReference type="EMBL" id="JACHGY010000001">
    <property type="protein sequence ID" value="MBB6431540.1"/>
    <property type="molecule type" value="Genomic_DNA"/>
</dbReference>
<comment type="caution">
    <text evidence="2">The sequence shown here is derived from an EMBL/GenBank/DDBJ whole genome shotgun (WGS) entry which is preliminary data.</text>
</comment>
<evidence type="ECO:0000313" key="3">
    <source>
        <dbReference type="Proteomes" id="UP000541810"/>
    </source>
</evidence>
<proteinExistence type="predicted"/>
<dbReference type="Proteomes" id="UP000541810">
    <property type="component" value="Unassembled WGS sequence"/>
</dbReference>
<evidence type="ECO:0000256" key="1">
    <source>
        <dbReference type="SAM" id="MobiDB-lite"/>
    </source>
</evidence>
<dbReference type="AlphaFoldDB" id="A0A7X0H940"/>
<protein>
    <submittedName>
        <fullName evidence="2">Uncharacterized protein</fullName>
    </submittedName>
</protein>
<gene>
    <name evidence="2" type="ORF">HNQ40_003346</name>
</gene>
<name>A0A7X0H940_9BACT</name>